<evidence type="ECO:0000313" key="1">
    <source>
        <dbReference type="EMBL" id="KAK6521871.1"/>
    </source>
</evidence>
<dbReference type="Proteomes" id="UP001307849">
    <property type="component" value="Unassembled WGS sequence"/>
</dbReference>
<dbReference type="AlphaFoldDB" id="A0AAN8PAQ9"/>
<comment type="caution">
    <text evidence="1">The sequence shown here is derived from an EMBL/GenBank/DDBJ whole genome shotgun (WGS) entry which is preliminary data.</text>
</comment>
<keyword evidence="2" id="KW-1185">Reference proteome</keyword>
<proteinExistence type="predicted"/>
<evidence type="ECO:0000313" key="2">
    <source>
        <dbReference type="Proteomes" id="UP001307849"/>
    </source>
</evidence>
<dbReference type="EMBL" id="JAVHJM010000001">
    <property type="protein sequence ID" value="KAK6521871.1"/>
    <property type="molecule type" value="Genomic_DNA"/>
</dbReference>
<name>A0AAN8PAQ9_9PEZI</name>
<protein>
    <submittedName>
        <fullName evidence="1">Uncharacterized protein</fullName>
    </submittedName>
</protein>
<organism evidence="1 2">
    <name type="scientific">Arthrobotrys conoides</name>
    <dbReference type="NCBI Taxonomy" id="74498"/>
    <lineage>
        <taxon>Eukaryota</taxon>
        <taxon>Fungi</taxon>
        <taxon>Dikarya</taxon>
        <taxon>Ascomycota</taxon>
        <taxon>Pezizomycotina</taxon>
        <taxon>Orbiliomycetes</taxon>
        <taxon>Orbiliales</taxon>
        <taxon>Orbiliaceae</taxon>
        <taxon>Arthrobotrys</taxon>
    </lineage>
</organism>
<reference evidence="1 2" key="1">
    <citation type="submission" date="2019-10" db="EMBL/GenBank/DDBJ databases">
        <authorList>
            <person name="Palmer J.M."/>
        </authorList>
    </citation>
    <scope>NUCLEOTIDE SEQUENCE [LARGE SCALE GENOMIC DNA]</scope>
    <source>
        <strain evidence="1 2">TWF506</strain>
    </source>
</reference>
<gene>
    <name evidence="1" type="ORF">TWF506_002074</name>
</gene>
<accession>A0AAN8PAQ9</accession>
<sequence length="102" mass="11407">MRAQGPSGTKEPHSFGETPRLLGVGILRIFLLMSVRKQKMQANITFLGMERSLEDQSKVNVRAPRKLSKLLPLLATRTDGLVKDNTLKSLIVGGESFRTKDW</sequence>